<proteinExistence type="predicted"/>
<dbReference type="AlphaFoldDB" id="U1GFA7"/>
<dbReference type="Proteomes" id="UP000019373">
    <property type="component" value="Unassembled WGS sequence"/>
</dbReference>
<reference evidence="3" key="1">
    <citation type="journal article" date="2014" name="BMC Genomics">
        <title>Genome characteristics reveal the impact of lichenization on lichen-forming fungus Endocarpon pusillum Hedwig (Verrucariales, Ascomycota).</title>
        <authorList>
            <person name="Wang Y.-Y."/>
            <person name="Liu B."/>
            <person name="Zhang X.-Y."/>
            <person name="Zhou Q.-M."/>
            <person name="Zhang T."/>
            <person name="Li H."/>
            <person name="Yu Y.-F."/>
            <person name="Zhang X.-L."/>
            <person name="Hao X.-Y."/>
            <person name="Wang M."/>
            <person name="Wang L."/>
            <person name="Wei J.-C."/>
        </authorList>
    </citation>
    <scope>NUCLEOTIDE SEQUENCE [LARGE SCALE GENOMIC DNA]</scope>
    <source>
        <strain evidence="3">Z07020 / HMAS-L-300199</strain>
    </source>
</reference>
<evidence type="ECO:0000313" key="3">
    <source>
        <dbReference type="Proteomes" id="UP000019373"/>
    </source>
</evidence>
<evidence type="ECO:0000256" key="1">
    <source>
        <dbReference type="SAM" id="MobiDB-lite"/>
    </source>
</evidence>
<gene>
    <name evidence="2" type="ORF">EPUS_04180</name>
</gene>
<organism evidence="2 3">
    <name type="scientific">Endocarpon pusillum (strain Z07020 / HMAS-L-300199)</name>
    <name type="common">Lichen-forming fungus</name>
    <dbReference type="NCBI Taxonomy" id="1263415"/>
    <lineage>
        <taxon>Eukaryota</taxon>
        <taxon>Fungi</taxon>
        <taxon>Dikarya</taxon>
        <taxon>Ascomycota</taxon>
        <taxon>Pezizomycotina</taxon>
        <taxon>Eurotiomycetes</taxon>
        <taxon>Chaetothyriomycetidae</taxon>
        <taxon>Verrucariales</taxon>
        <taxon>Verrucariaceae</taxon>
        <taxon>Endocarpon</taxon>
    </lineage>
</organism>
<dbReference type="RefSeq" id="XP_007786363.1">
    <property type="nucleotide sequence ID" value="XM_007788173.1"/>
</dbReference>
<dbReference type="EMBL" id="KE720769">
    <property type="protein sequence ID" value="ERF76322.1"/>
    <property type="molecule type" value="Genomic_DNA"/>
</dbReference>
<protein>
    <submittedName>
        <fullName evidence="2">Uncharacterized protein</fullName>
    </submittedName>
</protein>
<sequence>MDLEEQIHESNGDGVTPVTLPLDNPGETERRDVAHEASSFTQPRRVDTEQRIDGLDQATSPATQQNNMGDERQVLRGSARTTAISPVEVQDIK</sequence>
<dbReference type="GeneID" id="19239212"/>
<evidence type="ECO:0000313" key="2">
    <source>
        <dbReference type="EMBL" id="ERF76322.1"/>
    </source>
</evidence>
<dbReference type="HOGENOM" id="CLU_2399677_0_0_1"/>
<feature type="compositionally biased region" description="Basic and acidic residues" evidence="1">
    <location>
        <begin position="44"/>
        <end position="54"/>
    </location>
</feature>
<accession>U1GFA7</accession>
<feature type="compositionally biased region" description="Basic and acidic residues" evidence="1">
    <location>
        <begin position="1"/>
        <end position="11"/>
    </location>
</feature>
<feature type="compositionally biased region" description="Polar residues" evidence="1">
    <location>
        <begin position="57"/>
        <end position="68"/>
    </location>
</feature>
<name>U1GFA7_ENDPU</name>
<keyword evidence="3" id="KW-1185">Reference proteome</keyword>
<feature type="region of interest" description="Disordered" evidence="1">
    <location>
        <begin position="1"/>
        <end position="93"/>
    </location>
</feature>